<dbReference type="SUPFAM" id="SSF53474">
    <property type="entry name" value="alpha/beta-Hydrolases"/>
    <property type="match status" value="1"/>
</dbReference>
<evidence type="ECO:0000256" key="7">
    <source>
        <dbReference type="ARBA" id="ARBA00022490"/>
    </source>
</evidence>
<feature type="active site" evidence="12">
    <location>
        <position position="265"/>
    </location>
</feature>
<gene>
    <name evidence="15" type="ORF">TUM18999_56470</name>
    <name evidence="16" type="ORF">TUM20286_27130</name>
</gene>
<dbReference type="Proteomes" id="UP001054892">
    <property type="component" value="Unassembled WGS sequence"/>
</dbReference>
<dbReference type="PRINTS" id="PR00111">
    <property type="entry name" value="ABHYDROLASE"/>
</dbReference>
<dbReference type="RefSeq" id="WP_111262800.1">
    <property type="nucleotide sequence ID" value="NZ_AP023189.1"/>
</dbReference>
<keyword evidence="6 11" id="KW-0031">Aminopeptidase</keyword>
<dbReference type="GO" id="GO:0005737">
    <property type="term" value="C:cytoplasm"/>
    <property type="evidence" value="ECO:0007669"/>
    <property type="project" value="UniProtKB-SubCell"/>
</dbReference>
<dbReference type="Gene3D" id="3.40.50.1820">
    <property type="entry name" value="alpha/beta hydrolase"/>
    <property type="match status" value="1"/>
</dbReference>
<evidence type="ECO:0000313" key="15">
    <source>
        <dbReference type="EMBL" id="BCG27456.1"/>
    </source>
</evidence>
<dbReference type="InterPro" id="IPR005944">
    <property type="entry name" value="Pro_iminopeptidase"/>
</dbReference>
<dbReference type="EMBL" id="BQKM01000005">
    <property type="protein sequence ID" value="GJN52961.1"/>
    <property type="molecule type" value="Genomic_DNA"/>
</dbReference>
<evidence type="ECO:0000313" key="17">
    <source>
        <dbReference type="Proteomes" id="UP000509383"/>
    </source>
</evidence>
<evidence type="ECO:0000256" key="3">
    <source>
        <dbReference type="ARBA" id="ARBA00010088"/>
    </source>
</evidence>
<dbReference type="NCBIfam" id="TIGR01249">
    <property type="entry name" value="pro_imino_pep_1"/>
    <property type="match status" value="1"/>
</dbReference>
<dbReference type="InterPro" id="IPR029058">
    <property type="entry name" value="AB_hydrolase_fold"/>
</dbReference>
<dbReference type="PIRSF" id="PIRSF006431">
    <property type="entry name" value="Pept_S33"/>
    <property type="match status" value="1"/>
</dbReference>
<organism evidence="15 17">
    <name type="scientific">Pseudomonas tohonis</name>
    <dbReference type="NCBI Taxonomy" id="2725477"/>
    <lineage>
        <taxon>Bacteria</taxon>
        <taxon>Pseudomonadati</taxon>
        <taxon>Pseudomonadota</taxon>
        <taxon>Gammaproteobacteria</taxon>
        <taxon>Pseudomonadales</taxon>
        <taxon>Pseudomonadaceae</taxon>
        <taxon>Pseudomonas</taxon>
    </lineage>
</organism>
<feature type="active site" description="Nucleophile" evidence="12">
    <location>
        <position position="110"/>
    </location>
</feature>
<evidence type="ECO:0000256" key="5">
    <source>
        <dbReference type="ARBA" id="ARBA00021843"/>
    </source>
</evidence>
<keyword evidence="8 11" id="KW-0645">Protease</keyword>
<evidence type="ECO:0000256" key="6">
    <source>
        <dbReference type="ARBA" id="ARBA00022438"/>
    </source>
</evidence>
<dbReference type="GO" id="GO:0004177">
    <property type="term" value="F:aminopeptidase activity"/>
    <property type="evidence" value="ECO:0007669"/>
    <property type="project" value="UniProtKB-UniRule"/>
</dbReference>
<evidence type="ECO:0000256" key="11">
    <source>
        <dbReference type="PIRNR" id="PIRNR006431"/>
    </source>
</evidence>
<evidence type="ECO:0000256" key="12">
    <source>
        <dbReference type="PIRSR" id="PIRSR006431-1"/>
    </source>
</evidence>
<accession>A0A6J4EE10</accession>
<dbReference type="GO" id="GO:0006508">
    <property type="term" value="P:proteolysis"/>
    <property type="evidence" value="ECO:0007669"/>
    <property type="project" value="UniProtKB-KW"/>
</dbReference>
<dbReference type="Proteomes" id="UP000509383">
    <property type="component" value="Chromosome"/>
</dbReference>
<protein>
    <recommendedName>
        <fullName evidence="5 11">Proline iminopeptidase</fullName>
        <shortName evidence="11">PIP</shortName>
        <ecNumber evidence="4 11">3.4.11.5</ecNumber>
    </recommendedName>
    <alternativeName>
        <fullName evidence="10 11">Prolyl aminopeptidase</fullName>
    </alternativeName>
</protein>
<dbReference type="PANTHER" id="PTHR43722:SF1">
    <property type="entry name" value="PROLINE IMINOPEPTIDASE"/>
    <property type="match status" value="1"/>
</dbReference>
<keyword evidence="18" id="KW-1185">Reference proteome</keyword>
<proteinExistence type="inferred from homology"/>
<evidence type="ECO:0000256" key="1">
    <source>
        <dbReference type="ARBA" id="ARBA00001585"/>
    </source>
</evidence>
<keyword evidence="9 11" id="KW-0378">Hydrolase</keyword>
<evidence type="ECO:0000256" key="10">
    <source>
        <dbReference type="ARBA" id="ARBA00029605"/>
    </source>
</evidence>
<reference evidence="15 17" key="1">
    <citation type="submission" date="2020-05" db="EMBL/GenBank/DDBJ databases">
        <title>Characterization of novel class B3 metallo-beta-lactamase from novel Pseudomonas species.</title>
        <authorList>
            <person name="Yamada K."/>
            <person name="Aoki K."/>
            <person name="Ishii Y."/>
        </authorList>
    </citation>
    <scope>NUCLEOTIDE SEQUENCE [LARGE SCALE GENOMIC DNA]</scope>
    <source>
        <strain evidence="15 17">TUM18999</strain>
        <strain evidence="16 18">TUM20286</strain>
    </source>
</reference>
<evidence type="ECO:0000256" key="8">
    <source>
        <dbReference type="ARBA" id="ARBA00022670"/>
    </source>
</evidence>
<evidence type="ECO:0000256" key="9">
    <source>
        <dbReference type="ARBA" id="ARBA00022801"/>
    </source>
</evidence>
<dbReference type="KEGG" id="ptw:TUM18999_56470"/>
<evidence type="ECO:0000256" key="13">
    <source>
        <dbReference type="RuleBase" id="RU003421"/>
    </source>
</evidence>
<keyword evidence="7 11" id="KW-0963">Cytoplasm</keyword>
<evidence type="ECO:0000313" key="18">
    <source>
        <dbReference type="Proteomes" id="UP001054892"/>
    </source>
</evidence>
<dbReference type="EMBL" id="AP023189">
    <property type="protein sequence ID" value="BCG27456.1"/>
    <property type="molecule type" value="Genomic_DNA"/>
</dbReference>
<comment type="catalytic activity">
    <reaction evidence="1 11 13">
        <text>Release of N-terminal proline from a peptide.</text>
        <dbReference type="EC" id="3.4.11.5"/>
    </reaction>
</comment>
<dbReference type="PANTHER" id="PTHR43722">
    <property type="entry name" value="PROLINE IMINOPEPTIDASE"/>
    <property type="match status" value="1"/>
</dbReference>
<comment type="similarity">
    <text evidence="3 11 13">Belongs to the peptidase S33 family.</text>
</comment>
<evidence type="ECO:0000259" key="14">
    <source>
        <dbReference type="Pfam" id="PF00561"/>
    </source>
</evidence>
<dbReference type="InterPro" id="IPR000073">
    <property type="entry name" value="AB_hydrolase_1"/>
</dbReference>
<sequence length="324" mass="36582">MQTLYPEIKPYARHELAVDEPHVLYVDESGSPDGLPVVFIHGGPGAGCDAMSRRFFDPNLYRIVTFDQRGCGRSTPHASLENNTTWDLVADLELIREHLGIDKWVLFGGSWGSTLSLAYAQKHPERVHALILRGIFLCRPQEITWFYQEGASRLFPDYWEDYVAPIPADEQGDLLHAFHKRLTGSDQIAQMHAAKAWSTWEGRTATLRPSGPVVERFSEPMRALSIARIECHYFVNDAFLEPNQLLRDMHRIAHLPGIIVHGRYDVICPLDNAWALHQAWPNSELQIVRDAGHAASEPGITDALVRATDQIARRLLDLPPEDEA</sequence>
<comment type="subcellular location">
    <subcellularLocation>
        <location evidence="2 11">Cytoplasm</location>
    </subcellularLocation>
</comment>
<evidence type="ECO:0000313" key="16">
    <source>
        <dbReference type="EMBL" id="GJN52961.1"/>
    </source>
</evidence>
<dbReference type="Pfam" id="PF00561">
    <property type="entry name" value="Abhydrolase_1"/>
    <property type="match status" value="1"/>
</dbReference>
<dbReference type="PRINTS" id="PR00793">
    <property type="entry name" value="PROAMNOPTASE"/>
</dbReference>
<dbReference type="EC" id="3.4.11.5" evidence="4 11"/>
<feature type="active site" description="Proton donor" evidence="12">
    <location>
        <position position="293"/>
    </location>
</feature>
<feature type="domain" description="AB hydrolase-1" evidence="14">
    <location>
        <begin position="36"/>
        <end position="296"/>
    </location>
</feature>
<dbReference type="InterPro" id="IPR002410">
    <property type="entry name" value="Peptidase_S33"/>
</dbReference>
<dbReference type="AlphaFoldDB" id="A0A6J4EE10"/>
<evidence type="ECO:0000256" key="2">
    <source>
        <dbReference type="ARBA" id="ARBA00004496"/>
    </source>
</evidence>
<name>A0A6J4EE10_9PSED</name>
<evidence type="ECO:0000256" key="4">
    <source>
        <dbReference type="ARBA" id="ARBA00012568"/>
    </source>
</evidence>